<dbReference type="PANTHER" id="PTHR33337">
    <property type="entry name" value="GFA DOMAIN-CONTAINING PROTEIN"/>
    <property type="match status" value="1"/>
</dbReference>
<sequence length="164" mass="18196">MQEEEHFSVEGGCACGNVRYRLTNSPLFVHCCHCRSCQRETGAAFALNALIETTCIELLSGTTQSVDTPSHSGRGQKFHRCPACHIALWSHYAGAGTAIAFVRVGTLDEPDNIPPDIHIYTMSKQSWVSLSHEIPVVKEYYAARDYWPEASLERARIAKGQQKA</sequence>
<feature type="domain" description="CENP-V/GFA" evidence="5">
    <location>
        <begin position="9"/>
        <end position="128"/>
    </location>
</feature>
<evidence type="ECO:0000256" key="1">
    <source>
        <dbReference type="ARBA" id="ARBA00005495"/>
    </source>
</evidence>
<organism evidence="6 7">
    <name type="scientific">Hyphococcus lacteus</name>
    <dbReference type="NCBI Taxonomy" id="3143536"/>
    <lineage>
        <taxon>Bacteria</taxon>
        <taxon>Pseudomonadati</taxon>
        <taxon>Pseudomonadota</taxon>
        <taxon>Alphaproteobacteria</taxon>
        <taxon>Parvularculales</taxon>
        <taxon>Parvularculaceae</taxon>
        <taxon>Hyphococcus</taxon>
    </lineage>
</organism>
<evidence type="ECO:0000256" key="4">
    <source>
        <dbReference type="ARBA" id="ARBA00023239"/>
    </source>
</evidence>
<accession>A0ABV3Z2Y9</accession>
<dbReference type="SUPFAM" id="SSF51316">
    <property type="entry name" value="Mss4-like"/>
    <property type="match status" value="1"/>
</dbReference>
<reference evidence="6 7" key="1">
    <citation type="submission" date="2024-05" db="EMBL/GenBank/DDBJ databases">
        <title>Three bacterial strains, DH-69, EH-24, and ECK-19 isolated from coastal sediments.</title>
        <authorList>
            <person name="Ye Y.-Q."/>
            <person name="Du Z.-J."/>
        </authorList>
    </citation>
    <scope>NUCLEOTIDE SEQUENCE [LARGE SCALE GENOMIC DNA]</scope>
    <source>
        <strain evidence="6 7">ECK-19</strain>
    </source>
</reference>
<dbReference type="PROSITE" id="PS51891">
    <property type="entry name" value="CENP_V_GFA"/>
    <property type="match status" value="1"/>
</dbReference>
<keyword evidence="3" id="KW-0862">Zinc</keyword>
<comment type="similarity">
    <text evidence="1">Belongs to the Gfa family.</text>
</comment>
<dbReference type="Pfam" id="PF04828">
    <property type="entry name" value="GFA"/>
    <property type="match status" value="1"/>
</dbReference>
<dbReference type="Proteomes" id="UP001560685">
    <property type="component" value="Unassembled WGS sequence"/>
</dbReference>
<name>A0ABV3Z2Y9_9PROT</name>
<comment type="caution">
    <text evidence="6">The sequence shown here is derived from an EMBL/GenBank/DDBJ whole genome shotgun (WGS) entry which is preliminary data.</text>
</comment>
<protein>
    <submittedName>
        <fullName evidence="6">GFA family protein</fullName>
    </submittedName>
</protein>
<dbReference type="Gene3D" id="3.90.1590.10">
    <property type="entry name" value="glutathione-dependent formaldehyde- activating enzyme (gfa)"/>
    <property type="match status" value="1"/>
</dbReference>
<evidence type="ECO:0000313" key="6">
    <source>
        <dbReference type="EMBL" id="MEX6632622.1"/>
    </source>
</evidence>
<proteinExistence type="inferred from homology"/>
<keyword evidence="7" id="KW-1185">Reference proteome</keyword>
<evidence type="ECO:0000313" key="7">
    <source>
        <dbReference type="Proteomes" id="UP001560685"/>
    </source>
</evidence>
<dbReference type="InterPro" id="IPR011057">
    <property type="entry name" value="Mss4-like_sf"/>
</dbReference>
<dbReference type="InterPro" id="IPR006913">
    <property type="entry name" value="CENP-V/GFA"/>
</dbReference>
<dbReference type="PANTHER" id="PTHR33337:SF33">
    <property type="entry name" value="CENP-V_GFA DOMAIN-CONTAINING PROTEIN"/>
    <property type="match status" value="1"/>
</dbReference>
<dbReference type="EMBL" id="JBEHZE010000001">
    <property type="protein sequence ID" value="MEX6632622.1"/>
    <property type="molecule type" value="Genomic_DNA"/>
</dbReference>
<dbReference type="RefSeq" id="WP_369312544.1">
    <property type="nucleotide sequence ID" value="NZ_JBEHZE010000001.1"/>
</dbReference>
<evidence type="ECO:0000259" key="5">
    <source>
        <dbReference type="PROSITE" id="PS51891"/>
    </source>
</evidence>
<keyword evidence="2" id="KW-0479">Metal-binding</keyword>
<evidence type="ECO:0000256" key="3">
    <source>
        <dbReference type="ARBA" id="ARBA00022833"/>
    </source>
</evidence>
<keyword evidence="4" id="KW-0456">Lyase</keyword>
<gene>
    <name evidence="6" type="ORF">ABFZ84_03590</name>
</gene>
<evidence type="ECO:0000256" key="2">
    <source>
        <dbReference type="ARBA" id="ARBA00022723"/>
    </source>
</evidence>